<keyword evidence="1" id="KW-1133">Transmembrane helix</keyword>
<accession>A0A0K1LL69</accession>
<gene>
    <name evidence="2" type="ORF">RCSPARTAN_1</name>
</gene>
<feature type="transmembrane region" description="Helical" evidence="1">
    <location>
        <begin position="57"/>
        <end position="78"/>
    </location>
</feature>
<sequence>MTEGLGMTEEEKRRFEAMERQIAEIHSAFFKPQIGEKLSMVEKLSALVDVSEKGQWVVSWAVKGLLTLGAVVAAVVAIKNGVFTK</sequence>
<organism evidence="2 3">
    <name type="scientific">Rhodobacter phage RcSpartan</name>
    <dbReference type="NCBI Taxonomy" id="1662331"/>
    <lineage>
        <taxon>Viruses</taxon>
        <taxon>Duplodnaviria</taxon>
        <taxon>Heunggongvirae</taxon>
        <taxon>Uroviricota</taxon>
        <taxon>Caudoviricetes</taxon>
        <taxon>Titanvirus</taxon>
        <taxon>Titanvirus rcspartan</taxon>
    </lineage>
</organism>
<evidence type="ECO:0000313" key="3">
    <source>
        <dbReference type="Proteomes" id="UP000222205"/>
    </source>
</evidence>
<dbReference type="EMBL" id="KR935215">
    <property type="protein sequence ID" value="AKU43184.1"/>
    <property type="molecule type" value="Genomic_DNA"/>
</dbReference>
<keyword evidence="1" id="KW-0472">Membrane</keyword>
<name>A0A0K1LL69_9CAUD</name>
<proteinExistence type="predicted"/>
<dbReference type="Proteomes" id="UP000222205">
    <property type="component" value="Segment"/>
</dbReference>
<reference evidence="2 3" key="1">
    <citation type="journal article" date="2016" name="Genome Announc.">
        <title>Complete Genome Sequences of Five Bacteriophages That Infect Rhodobacter capsulatus.</title>
        <authorList>
            <person name="Bollivar D.W."/>
            <person name="Bernardoni B."/>
            <person name="Bockman M.R."/>
            <person name="Miller B.M."/>
            <person name="Russell D.A."/>
            <person name="Delesalle V.A."/>
            <person name="Krukonis G.P."/>
            <person name="Hatfull G.F."/>
            <person name="Cross M.R."/>
            <person name="Szewczyk M.M."/>
            <person name="Eppurath A."/>
        </authorList>
    </citation>
    <scope>NUCLEOTIDE SEQUENCE [LARGE SCALE GENOMIC DNA]</scope>
</reference>
<evidence type="ECO:0000313" key="2">
    <source>
        <dbReference type="EMBL" id="AKU43184.1"/>
    </source>
</evidence>
<keyword evidence="3" id="KW-1185">Reference proteome</keyword>
<protein>
    <submittedName>
        <fullName evidence="2">Uncharacterized protein</fullName>
    </submittedName>
</protein>
<evidence type="ECO:0000256" key="1">
    <source>
        <dbReference type="SAM" id="Phobius"/>
    </source>
</evidence>
<keyword evidence="1" id="KW-0812">Transmembrane</keyword>
<dbReference type="OrthoDB" id="34683at10239"/>